<evidence type="ECO:0000256" key="18">
    <source>
        <dbReference type="SAM" id="MobiDB-lite"/>
    </source>
</evidence>
<evidence type="ECO:0000256" key="14">
    <source>
        <dbReference type="ARBA" id="ARBA00049497"/>
    </source>
</evidence>
<dbReference type="SUPFAM" id="SSF55811">
    <property type="entry name" value="Nudix"/>
    <property type="match status" value="1"/>
</dbReference>
<keyword evidence="3" id="KW-0963">Cytoplasm</keyword>
<accession>A0A8C1Q0J8</accession>
<feature type="domain" description="Nudix hydrolase" evidence="20">
    <location>
        <begin position="155"/>
        <end position="328"/>
    </location>
</feature>
<feature type="compositionally biased region" description="Basic and acidic residues" evidence="18">
    <location>
        <begin position="89"/>
        <end position="98"/>
    </location>
</feature>
<keyword evidence="8" id="KW-0863">Zinc-finger</keyword>
<evidence type="ECO:0000256" key="10">
    <source>
        <dbReference type="ARBA" id="ARBA00024057"/>
    </source>
</evidence>
<comment type="catalytic activity">
    <reaction evidence="13">
        <text>L-lysyl(20)-[histone H4] + 3 S-adenosyl-L-methionine = N(6),N(6),N(6)-trimethyl-L-lysyl(20)-[histone H4] + 3 S-adenosyl-L-homocysteine + 3 H(+)</text>
        <dbReference type="Rhea" id="RHEA:64456"/>
        <dbReference type="Rhea" id="RHEA-COMP:15554"/>
        <dbReference type="Rhea" id="RHEA-COMP:15998"/>
        <dbReference type="ChEBI" id="CHEBI:15378"/>
        <dbReference type="ChEBI" id="CHEBI:29969"/>
        <dbReference type="ChEBI" id="CHEBI:57856"/>
        <dbReference type="ChEBI" id="CHEBI:59789"/>
        <dbReference type="ChEBI" id="CHEBI:61961"/>
        <dbReference type="EC" id="2.1.1.372"/>
    </reaction>
</comment>
<dbReference type="GO" id="GO:0045814">
    <property type="term" value="P:negative regulation of gene expression, epigenetic"/>
    <property type="evidence" value="ECO:0007669"/>
    <property type="project" value="TreeGrafter"/>
</dbReference>
<dbReference type="SMART" id="SM00317">
    <property type="entry name" value="SET"/>
    <property type="match status" value="1"/>
</dbReference>
<evidence type="ECO:0000256" key="8">
    <source>
        <dbReference type="ARBA" id="ARBA00022771"/>
    </source>
</evidence>
<proteinExistence type="predicted"/>
<dbReference type="CDD" id="cd10521">
    <property type="entry name" value="SET_SMYD5"/>
    <property type="match status" value="1"/>
</dbReference>
<evidence type="ECO:0000313" key="22">
    <source>
        <dbReference type="Proteomes" id="UP000694427"/>
    </source>
</evidence>
<dbReference type="EC" id="2.1.1.372" evidence="10"/>
<dbReference type="InterPro" id="IPR002893">
    <property type="entry name" value="Znf_MYND"/>
</dbReference>
<dbReference type="GO" id="GO:0045595">
    <property type="term" value="P:regulation of cell differentiation"/>
    <property type="evidence" value="ECO:0007669"/>
    <property type="project" value="UniProtKB-ARBA"/>
</dbReference>
<comment type="catalytic activity">
    <reaction evidence="14">
        <text>L-lysyl-[protein] + 3 S-adenosyl-L-methionine = N(6),N(6),N(6)-trimethyl-L-lysyl-[protein] + 3 S-adenosyl-L-homocysteine + 3 H(+)</text>
        <dbReference type="Rhea" id="RHEA:54192"/>
        <dbReference type="Rhea" id="RHEA-COMP:9752"/>
        <dbReference type="Rhea" id="RHEA-COMP:13826"/>
        <dbReference type="ChEBI" id="CHEBI:15378"/>
        <dbReference type="ChEBI" id="CHEBI:29969"/>
        <dbReference type="ChEBI" id="CHEBI:57856"/>
        <dbReference type="ChEBI" id="CHEBI:59789"/>
        <dbReference type="ChEBI" id="CHEBI:61961"/>
    </reaction>
    <physiologicalReaction direction="left-to-right" evidence="14">
        <dbReference type="Rhea" id="RHEA:54193"/>
    </physiologicalReaction>
</comment>
<dbReference type="GO" id="GO:0008270">
    <property type="term" value="F:zinc ion binding"/>
    <property type="evidence" value="ECO:0007669"/>
    <property type="project" value="UniProtKB-KW"/>
</dbReference>
<keyword evidence="5" id="KW-0808">Transferase</keyword>
<evidence type="ECO:0000256" key="16">
    <source>
        <dbReference type="ARBA" id="ARBA00049789"/>
    </source>
</evidence>
<dbReference type="InterPro" id="IPR046341">
    <property type="entry name" value="SET_dom_sf"/>
</dbReference>
<feature type="domain" description="SET" evidence="19">
    <location>
        <begin position="310"/>
        <end position="647"/>
    </location>
</feature>
<dbReference type="Pfam" id="PF01753">
    <property type="entry name" value="zf-MYND"/>
    <property type="match status" value="1"/>
</dbReference>
<reference evidence="21" key="2">
    <citation type="submission" date="2025-09" db="UniProtKB">
        <authorList>
            <consortium name="Ensembl"/>
        </authorList>
    </citation>
    <scope>IDENTIFICATION</scope>
</reference>
<dbReference type="PROSITE" id="PS51462">
    <property type="entry name" value="NUDIX"/>
    <property type="match status" value="1"/>
</dbReference>
<evidence type="ECO:0000256" key="15">
    <source>
        <dbReference type="ARBA" id="ARBA00049768"/>
    </source>
</evidence>
<dbReference type="InterPro" id="IPR015797">
    <property type="entry name" value="NUDIX_hydrolase-like_dom_sf"/>
</dbReference>
<keyword evidence="6" id="KW-0949">S-adenosyl-L-methionine</keyword>
<evidence type="ECO:0000256" key="5">
    <source>
        <dbReference type="ARBA" id="ARBA00022679"/>
    </source>
</evidence>
<dbReference type="SUPFAM" id="SSF144232">
    <property type="entry name" value="HIT/MYND zinc finger-like"/>
    <property type="match status" value="1"/>
</dbReference>
<dbReference type="EC" id="2.1.1.359" evidence="2"/>
<dbReference type="CDD" id="cd02883">
    <property type="entry name" value="NUDIX_Hydrolase"/>
    <property type="match status" value="1"/>
</dbReference>
<evidence type="ECO:0000256" key="6">
    <source>
        <dbReference type="ARBA" id="ARBA00022691"/>
    </source>
</evidence>
<evidence type="ECO:0000256" key="17">
    <source>
        <dbReference type="ARBA" id="ARBA00049806"/>
    </source>
</evidence>
<dbReference type="GO" id="GO:0005737">
    <property type="term" value="C:cytoplasm"/>
    <property type="evidence" value="ECO:0007669"/>
    <property type="project" value="UniProtKB-SubCell"/>
</dbReference>
<dbReference type="AlphaFoldDB" id="A0A8C1Q0J8"/>
<organism evidence="21 22">
    <name type="scientific">Cyprinus carpio</name>
    <name type="common">Common carp</name>
    <dbReference type="NCBI Taxonomy" id="7962"/>
    <lineage>
        <taxon>Eukaryota</taxon>
        <taxon>Metazoa</taxon>
        <taxon>Chordata</taxon>
        <taxon>Craniata</taxon>
        <taxon>Vertebrata</taxon>
        <taxon>Euteleostomi</taxon>
        <taxon>Actinopterygii</taxon>
        <taxon>Neopterygii</taxon>
        <taxon>Teleostei</taxon>
        <taxon>Ostariophysi</taxon>
        <taxon>Cypriniformes</taxon>
        <taxon>Cyprinidae</taxon>
        <taxon>Cyprininae</taxon>
        <taxon>Cyprinus</taxon>
    </lineage>
</organism>
<evidence type="ECO:0000256" key="4">
    <source>
        <dbReference type="ARBA" id="ARBA00022603"/>
    </source>
</evidence>
<dbReference type="InterPro" id="IPR044422">
    <property type="entry name" value="SMYD5_SET"/>
</dbReference>
<evidence type="ECO:0000256" key="12">
    <source>
        <dbReference type="ARBA" id="ARBA00047545"/>
    </source>
</evidence>
<keyword evidence="7" id="KW-0479">Metal-binding</keyword>
<evidence type="ECO:0000256" key="11">
    <source>
        <dbReference type="ARBA" id="ARBA00033038"/>
    </source>
</evidence>
<feature type="region of interest" description="Disordered" evidence="18">
    <location>
        <begin position="682"/>
        <end position="712"/>
    </location>
</feature>
<sequence length="712" mass="79916">MDPEVSLMLHCDPLKALGENQIHVEISDRFNRQSFPEIEQHIEAVWSDRVSKEPWLFNGAKFRLHSAVLSVRENGPVAEHAVRNPTRSQHGEGERLESAGESQGSSPKDEQPCVLTLRLGLTCYKDYLGTNWSREAGRLQSHGQNECADPQAFLAQPLGVGAVVATADGDVVLLRRSQKVAEAAGLLDIPGGHPEPKMLCPEVSEEAICADLLQGKERAVVSEVFSSVCAEISDEVNVPVGSLSKPVFMGIALNHTSAGRPSAEFYVRCTLTTEEVRDLYRRGGPEAHESTEILFLSPAKLFQLNERCPLWSEMCPSAKGAVLLYQRGKGLFAKRPFKKGDTIFIEQPLVSSQFLWNALYKYRACEYCLRALETAEENARRLSGRAALSLPHPELCKVRPDRHQACPHCQVMYCSAECRQAAWEQHHRLLCIGSSHHDPDHPLNKLQDAWRSVHYPPETSSIMIMARMVATIKQAQDKERWQRLFSHFCSRTANEEEEIVHKLLGEKFQGQLSLLRNLFTTALYEDRLSQWFTPEGFRSLFSLVGTNGQGIGTSSLSQWVHACDALELPSQQREQLDALIDQLYKDIDKETGDFLNCEGSGLFLLQSSCNHSCVPNAEASFPDNNFLLHLSALSDISPGEEICISYLDGCQRERSRHSRHKILRENYLFVCSCQKCMSQMDDADMTSEEEEEEEEAEGETEGDDMEDEMTDV</sequence>
<evidence type="ECO:0000256" key="3">
    <source>
        <dbReference type="ARBA" id="ARBA00022490"/>
    </source>
</evidence>
<dbReference type="PANTHER" id="PTHR46402">
    <property type="entry name" value="SET AND MYND DOMAIN-CONTAINING PROTEIN 5"/>
    <property type="match status" value="1"/>
</dbReference>
<dbReference type="GO" id="GO:0140955">
    <property type="term" value="F:histone H3K36 trimethyltransferase activity"/>
    <property type="evidence" value="ECO:0007669"/>
    <property type="project" value="UniProtKB-EC"/>
</dbReference>
<dbReference type="FunFam" id="2.170.270.10:FF:000078">
    <property type="entry name" value="SMYD family member 5"/>
    <property type="match status" value="1"/>
</dbReference>
<reference evidence="21" key="1">
    <citation type="submission" date="2025-08" db="UniProtKB">
        <authorList>
            <consortium name="Ensembl"/>
        </authorList>
    </citation>
    <scope>IDENTIFICATION</scope>
</reference>
<evidence type="ECO:0000259" key="20">
    <source>
        <dbReference type="PROSITE" id="PS51462"/>
    </source>
</evidence>
<feature type="region of interest" description="Disordered" evidence="18">
    <location>
        <begin position="76"/>
        <end position="111"/>
    </location>
</feature>
<dbReference type="Ensembl" id="ENSCCRT00010016910.1">
    <property type="protein sequence ID" value="ENSCCRP00010015535.1"/>
    <property type="gene ID" value="ENSCCRG00010006278.1"/>
</dbReference>
<name>A0A8C1Q0J8_CYPCA</name>
<dbReference type="GO" id="GO:0140943">
    <property type="term" value="F:histone H4K20 trimethyltransferase activity"/>
    <property type="evidence" value="ECO:0007669"/>
    <property type="project" value="UniProtKB-EC"/>
</dbReference>
<dbReference type="InterPro" id="IPR000086">
    <property type="entry name" value="NUDIX_hydrolase_dom"/>
</dbReference>
<evidence type="ECO:0000256" key="2">
    <source>
        <dbReference type="ARBA" id="ARBA00012178"/>
    </source>
</evidence>
<evidence type="ECO:0000256" key="13">
    <source>
        <dbReference type="ARBA" id="ARBA00048081"/>
    </source>
</evidence>
<keyword evidence="9" id="KW-0862">Zinc</keyword>
<evidence type="ECO:0000256" key="1">
    <source>
        <dbReference type="ARBA" id="ARBA00004496"/>
    </source>
</evidence>
<comment type="subcellular location">
    <subcellularLocation>
        <location evidence="1">Cytoplasm</location>
    </subcellularLocation>
</comment>
<evidence type="ECO:0000313" key="21">
    <source>
        <dbReference type="Ensembl" id="ENSCCRP00010015535.1"/>
    </source>
</evidence>
<evidence type="ECO:0000259" key="19">
    <source>
        <dbReference type="PROSITE" id="PS50280"/>
    </source>
</evidence>
<dbReference type="Gene3D" id="2.170.270.10">
    <property type="entry name" value="SET domain"/>
    <property type="match status" value="1"/>
</dbReference>
<dbReference type="PANTHER" id="PTHR46402:SF2">
    <property type="entry name" value="HISTONE-LYSINE N-TRIMETHYLTRANSFERASE SMYD5"/>
    <property type="match status" value="1"/>
</dbReference>
<evidence type="ECO:0000256" key="9">
    <source>
        <dbReference type="ARBA" id="ARBA00022833"/>
    </source>
</evidence>
<dbReference type="InterPro" id="IPR001214">
    <property type="entry name" value="SET_dom"/>
</dbReference>
<dbReference type="SUPFAM" id="SSF82199">
    <property type="entry name" value="SET domain"/>
    <property type="match status" value="1"/>
</dbReference>
<keyword evidence="22" id="KW-1185">Reference proteome</keyword>
<comment type="catalytic activity">
    <reaction evidence="12">
        <text>L-lysyl(36)-[histone H3] + 3 S-adenosyl-L-methionine = N(6),N(6),N(6)-trimethyl-L-lysyl(36)-[histone H3] + 3 S-adenosyl-L-homocysteine + 3 H(+)</text>
        <dbReference type="Rhea" id="RHEA:60324"/>
        <dbReference type="Rhea" id="RHEA-COMP:9785"/>
        <dbReference type="Rhea" id="RHEA-COMP:15536"/>
        <dbReference type="ChEBI" id="CHEBI:15378"/>
        <dbReference type="ChEBI" id="CHEBI:29969"/>
        <dbReference type="ChEBI" id="CHEBI:57856"/>
        <dbReference type="ChEBI" id="CHEBI:59789"/>
        <dbReference type="ChEBI" id="CHEBI:61961"/>
        <dbReference type="EC" id="2.1.1.359"/>
    </reaction>
</comment>
<keyword evidence="4" id="KW-0489">Methyltransferase</keyword>
<evidence type="ECO:0000256" key="7">
    <source>
        <dbReference type="ARBA" id="ARBA00022723"/>
    </source>
</evidence>
<dbReference type="GO" id="GO:0032259">
    <property type="term" value="P:methylation"/>
    <property type="evidence" value="ECO:0007669"/>
    <property type="project" value="UniProtKB-KW"/>
</dbReference>
<dbReference type="Proteomes" id="UP000694427">
    <property type="component" value="Unplaced"/>
</dbReference>
<protein>
    <recommendedName>
        <fullName evidence="15">Protein-lysine N-trimethyltransferase SMYD5</fullName>
        <ecNumber evidence="2">2.1.1.359</ecNumber>
        <ecNumber evidence="10">2.1.1.372</ecNumber>
    </recommendedName>
    <alternativeName>
        <fullName evidence="11">SET and MYND domain-containing protein 5</fullName>
    </alternativeName>
    <alternativeName>
        <fullName evidence="16">[histone H3]-lysine20 N-trimethyltransferase SMYD5</fullName>
    </alternativeName>
    <alternativeName>
        <fullName evidence="17">[histone H4]-lysine36 N-trimethyltransferase SMYD5</fullName>
    </alternativeName>
</protein>
<dbReference type="Pfam" id="PF00856">
    <property type="entry name" value="SET"/>
    <property type="match status" value="1"/>
</dbReference>
<dbReference type="PROSITE" id="PS50280">
    <property type="entry name" value="SET"/>
    <property type="match status" value="1"/>
</dbReference>